<feature type="region of interest" description="Disordered" evidence="4">
    <location>
        <begin position="248"/>
        <end position="278"/>
    </location>
</feature>
<dbReference type="InterPro" id="IPR013083">
    <property type="entry name" value="Znf_RING/FYVE/PHD"/>
</dbReference>
<keyword evidence="2" id="KW-0863">Zinc-finger</keyword>
<dbReference type="Gene3D" id="3.30.40.10">
    <property type="entry name" value="Zinc/RING finger domain, C3HC4 (zinc finger)"/>
    <property type="match status" value="1"/>
</dbReference>
<feature type="region of interest" description="Disordered" evidence="4">
    <location>
        <begin position="1"/>
        <end position="75"/>
    </location>
</feature>
<protein>
    <recommendedName>
        <fullName evidence="5">Zinc finger PHD-type domain-containing protein</fullName>
    </recommendedName>
</protein>
<accession>A0A7I8LNQ4</accession>
<feature type="domain" description="Zinc finger PHD-type" evidence="5">
    <location>
        <begin position="707"/>
        <end position="753"/>
    </location>
</feature>
<reference evidence="6" key="1">
    <citation type="submission" date="2020-02" db="EMBL/GenBank/DDBJ databases">
        <authorList>
            <person name="Scholz U."/>
            <person name="Mascher M."/>
            <person name="Fiebig A."/>
        </authorList>
    </citation>
    <scope>NUCLEOTIDE SEQUENCE</scope>
</reference>
<feature type="compositionally biased region" description="Basic and acidic residues" evidence="4">
    <location>
        <begin position="53"/>
        <end position="63"/>
    </location>
</feature>
<evidence type="ECO:0000256" key="1">
    <source>
        <dbReference type="ARBA" id="ARBA00022723"/>
    </source>
</evidence>
<feature type="region of interest" description="Disordered" evidence="4">
    <location>
        <begin position="672"/>
        <end position="698"/>
    </location>
</feature>
<keyword evidence="1" id="KW-0479">Metal-binding</keyword>
<dbReference type="EMBL" id="LR746281">
    <property type="protein sequence ID" value="CAA7410914.1"/>
    <property type="molecule type" value="Genomic_DNA"/>
</dbReference>
<feature type="compositionally biased region" description="Basic and acidic residues" evidence="4">
    <location>
        <begin position="23"/>
        <end position="35"/>
    </location>
</feature>
<dbReference type="CDD" id="cd15568">
    <property type="entry name" value="PHD5_NSD"/>
    <property type="match status" value="1"/>
</dbReference>
<dbReference type="Proteomes" id="UP000663760">
    <property type="component" value="Chromosome 18"/>
</dbReference>
<keyword evidence="3" id="KW-0862">Zinc</keyword>
<dbReference type="PANTHER" id="PTHR46695">
    <property type="entry name" value="ZINC FINGER CCCH DOMAIN-CONTAINING PROTEIN 44-RELATED"/>
    <property type="match status" value="1"/>
</dbReference>
<dbReference type="PANTHER" id="PTHR46695:SF5">
    <property type="entry name" value="RNA POLYMERASE-ASSOCIATED PROTEIN RTF1 HOMOLOG"/>
    <property type="match status" value="1"/>
</dbReference>
<dbReference type="InterPro" id="IPR011011">
    <property type="entry name" value="Znf_FYVE_PHD"/>
</dbReference>
<name>A0A7I8LNQ4_SPIIN</name>
<evidence type="ECO:0000259" key="5">
    <source>
        <dbReference type="SMART" id="SM00249"/>
    </source>
</evidence>
<dbReference type="InterPro" id="IPR001965">
    <property type="entry name" value="Znf_PHD"/>
</dbReference>
<evidence type="ECO:0000256" key="2">
    <source>
        <dbReference type="ARBA" id="ARBA00022771"/>
    </source>
</evidence>
<evidence type="ECO:0000256" key="4">
    <source>
        <dbReference type="SAM" id="MobiDB-lite"/>
    </source>
</evidence>
<organism evidence="6 7">
    <name type="scientific">Spirodela intermedia</name>
    <name type="common">Intermediate duckweed</name>
    <dbReference type="NCBI Taxonomy" id="51605"/>
    <lineage>
        <taxon>Eukaryota</taxon>
        <taxon>Viridiplantae</taxon>
        <taxon>Streptophyta</taxon>
        <taxon>Embryophyta</taxon>
        <taxon>Tracheophyta</taxon>
        <taxon>Spermatophyta</taxon>
        <taxon>Magnoliopsida</taxon>
        <taxon>Liliopsida</taxon>
        <taxon>Araceae</taxon>
        <taxon>Lemnoideae</taxon>
        <taxon>Spirodela</taxon>
    </lineage>
</organism>
<dbReference type="GO" id="GO:0008270">
    <property type="term" value="F:zinc ion binding"/>
    <property type="evidence" value="ECO:0007669"/>
    <property type="project" value="UniProtKB-KW"/>
</dbReference>
<evidence type="ECO:0000256" key="3">
    <source>
        <dbReference type="ARBA" id="ARBA00022833"/>
    </source>
</evidence>
<feature type="compositionally biased region" description="Low complexity" evidence="4">
    <location>
        <begin position="37"/>
        <end position="46"/>
    </location>
</feature>
<dbReference type="AlphaFoldDB" id="A0A7I8LNQ4"/>
<dbReference type="OrthoDB" id="6415790at2759"/>
<proteinExistence type="predicted"/>
<dbReference type="SMART" id="SM00249">
    <property type="entry name" value="PHD"/>
    <property type="match status" value="1"/>
</dbReference>
<sequence>MGGVEGFEMDEDDEMSIVGASERNQDRERLPHEELSSDSSKAAAAAGGVPCLEELHEQHRPNEGRGVAPGGEVEEETTTVYGAEESELHGRAAVATFPLASETILEEKAMESNLLATASDDVIRYAEQRPGEQWVEEQEGAVAAGMMQEGMASRCVEVRNEGIASVEVKYGQVSESSTPVPFPSLLGASEEKVGSEILLPVDDAVENVDQKNQEHQLEEEGEGVRGEVMLEAVVSHCAEATEEGIAADGEMNGEAPGPPPTVHFPSFSGASGEDRSPSIALLPADDALDEDERKHLQNFQAEEARGVTTEVMEEGVVKRCAEATEEVLAAMEVRYGQVTESPAPFLFPSVPGESREEKVGSTVLLPVLDIVEGCETQMDLQEDEGVRKELMEGVLSKSLKAPTEGISDHNMEGMQLFESPTTTSFPSSSGVAAGEVPSVYSLHVLDTNKAAVEEVEVRPSTVEAVKNAQVTHTMVEVVKDVEVTPITAEAVESVPIVAVTKEEEEVTPTKSEGLETETYLTTTRGEAVEAELKPIMVGIVEEVVAAATMTEAVEVEVKPRMLETLGPVVARTTIGEAVEEVKPSSMMTEPSDDLRPIPKIEEALGEKAVPQRMDVAKIKDEQTSQSIIDADVSMEDDMGLVAPMSAVDDGMEDVEQEEMAASMMGVPEDHEAALEDGSRRGGKKRGRPPKAQAGRVPTTKKKEEEDVCFICFDGGNLVVCDRRGCPKVYHPSCVNRDEAFFRSKGRWNCGKFCFHSWNGCIFLWTIVPASDGIAIT</sequence>
<keyword evidence="7" id="KW-1185">Reference proteome</keyword>
<dbReference type="SUPFAM" id="SSF57903">
    <property type="entry name" value="FYVE/PHD zinc finger"/>
    <property type="match status" value="1"/>
</dbReference>
<evidence type="ECO:0000313" key="7">
    <source>
        <dbReference type="Proteomes" id="UP000663760"/>
    </source>
</evidence>
<gene>
    <name evidence="6" type="ORF">SI8410_18021592</name>
</gene>
<evidence type="ECO:0000313" key="6">
    <source>
        <dbReference type="EMBL" id="CAA7410914.1"/>
    </source>
</evidence>